<dbReference type="SUPFAM" id="SSF56112">
    <property type="entry name" value="Protein kinase-like (PK-like)"/>
    <property type="match status" value="1"/>
</dbReference>
<evidence type="ECO:0000256" key="1">
    <source>
        <dbReference type="SAM" id="MobiDB-lite"/>
    </source>
</evidence>
<keyword evidence="3" id="KW-1185">Reference proteome</keyword>
<evidence type="ECO:0000313" key="2">
    <source>
        <dbReference type="EMBL" id="CBX95775.1"/>
    </source>
</evidence>
<feature type="compositionally biased region" description="Acidic residues" evidence="1">
    <location>
        <begin position="245"/>
        <end position="256"/>
    </location>
</feature>
<dbReference type="VEuPathDB" id="FungiDB:LEMA_P029270.1"/>
<dbReference type="HOGENOM" id="CLU_1086144_0_0_1"/>
<protein>
    <submittedName>
        <fullName evidence="2">Predicted protein</fullName>
    </submittedName>
</protein>
<dbReference type="EMBL" id="FP929127">
    <property type="protein sequence ID" value="CBX95775.1"/>
    <property type="molecule type" value="Genomic_DNA"/>
</dbReference>
<dbReference type="STRING" id="985895.E4ZVZ9"/>
<feature type="region of interest" description="Disordered" evidence="1">
    <location>
        <begin position="225"/>
        <end position="256"/>
    </location>
</feature>
<dbReference type="InterPro" id="IPR011009">
    <property type="entry name" value="Kinase-like_dom_sf"/>
</dbReference>
<proteinExistence type="predicted"/>
<dbReference type="Proteomes" id="UP000002668">
    <property type="component" value="Genome"/>
</dbReference>
<sequence>MSKLQRVTGDCGGVITDNSGPSKQPTGMVQKFRVALGRTDIENTLLVPATWPAEPQTTLESLLDQCDRWIKFCEHWDPDDFVMHQWSKLRFIVLQLHQLGVIPDSNKFHFCHTDLVAHNNLIEIVDHSNVRITGVLDWDASFVYFVQSLSLTQRHTICGYMEMDTNGTRPTSNEWKKYATQPEYLIARRIFEIFKRGASSACDYQDMDDVIADWQEIHFDEALNKFSLSDPDTDNDSEYSGQSEDSSDSDDDVEDE</sequence>
<dbReference type="AlphaFoldDB" id="E4ZVZ9"/>
<accession>E4ZVZ9</accession>
<name>E4ZVZ9_LEPMJ</name>
<reference evidence="3" key="1">
    <citation type="journal article" date="2011" name="Nat. Commun.">
        <title>Effector diversification within compartments of the Leptosphaeria maculans genome affected by Repeat-Induced Point mutations.</title>
        <authorList>
            <person name="Rouxel T."/>
            <person name="Grandaubert J."/>
            <person name="Hane J.K."/>
            <person name="Hoede C."/>
            <person name="van de Wouw A.P."/>
            <person name="Couloux A."/>
            <person name="Dominguez V."/>
            <person name="Anthouard V."/>
            <person name="Bally P."/>
            <person name="Bourras S."/>
            <person name="Cozijnsen A.J."/>
            <person name="Ciuffetti L.M."/>
            <person name="Degrave A."/>
            <person name="Dilmaghani A."/>
            <person name="Duret L."/>
            <person name="Fudal I."/>
            <person name="Goodwin S.B."/>
            <person name="Gout L."/>
            <person name="Glaser N."/>
            <person name="Linglin J."/>
            <person name="Kema G.H.J."/>
            <person name="Lapalu N."/>
            <person name="Lawrence C.B."/>
            <person name="May K."/>
            <person name="Meyer M."/>
            <person name="Ollivier B."/>
            <person name="Poulain J."/>
            <person name="Schoch C.L."/>
            <person name="Simon A."/>
            <person name="Spatafora J.W."/>
            <person name="Stachowiak A."/>
            <person name="Turgeon B.G."/>
            <person name="Tyler B.M."/>
            <person name="Vincent D."/>
            <person name="Weissenbach J."/>
            <person name="Amselem J."/>
            <person name="Quesneville H."/>
            <person name="Oliver R.P."/>
            <person name="Wincker P."/>
            <person name="Balesdent M.-H."/>
            <person name="Howlett B.J."/>
        </authorList>
    </citation>
    <scope>NUCLEOTIDE SEQUENCE [LARGE SCALE GENOMIC DNA]</scope>
    <source>
        <strain evidence="3">JN3 / isolate v23.1.3 / race Av1-4-5-6-7-8</strain>
    </source>
</reference>
<feature type="region of interest" description="Disordered" evidence="1">
    <location>
        <begin position="1"/>
        <end position="25"/>
    </location>
</feature>
<feature type="compositionally biased region" description="Polar residues" evidence="1">
    <location>
        <begin position="16"/>
        <end position="25"/>
    </location>
</feature>
<evidence type="ECO:0000313" key="3">
    <source>
        <dbReference type="Proteomes" id="UP000002668"/>
    </source>
</evidence>
<dbReference type="OrthoDB" id="10003767at2759"/>
<organism evidence="3">
    <name type="scientific">Leptosphaeria maculans (strain JN3 / isolate v23.1.3 / race Av1-4-5-6-7-8)</name>
    <name type="common">Blackleg fungus</name>
    <name type="synonym">Phoma lingam</name>
    <dbReference type="NCBI Taxonomy" id="985895"/>
    <lineage>
        <taxon>Eukaryota</taxon>
        <taxon>Fungi</taxon>
        <taxon>Dikarya</taxon>
        <taxon>Ascomycota</taxon>
        <taxon>Pezizomycotina</taxon>
        <taxon>Dothideomycetes</taxon>
        <taxon>Pleosporomycetidae</taxon>
        <taxon>Pleosporales</taxon>
        <taxon>Pleosporineae</taxon>
        <taxon>Leptosphaeriaceae</taxon>
        <taxon>Plenodomus</taxon>
        <taxon>Plenodomus lingam/Leptosphaeria maculans species complex</taxon>
    </lineage>
</organism>
<dbReference type="GeneID" id="13280840"/>
<gene>
    <name evidence="2" type="ORF">LEMA_P029270.1</name>
</gene>
<dbReference type="InParanoid" id="E4ZVZ9"/>